<name>L0R4T6_HUMAN</name>
<reference evidence="1" key="1">
    <citation type="submission" date="2012-10" db="EMBL/GenBank/DDBJ databases">
        <title>Direct identification of alternative open reading frame translation products in human.</title>
        <authorList>
            <person name="Vanderperre B."/>
            <person name="Lucier J.-F."/>
            <person name="Motard J."/>
            <person name="Tremblay G."/>
            <person name="Vanderperre S."/>
            <person name="Wisztorski M."/>
            <person name="Salzet M."/>
            <person name="Boisvert F.-M."/>
            <person name="Roucou X."/>
        </authorList>
    </citation>
    <scope>NUCLEOTIDE SEQUENCE</scope>
</reference>
<proteinExistence type="predicted"/>
<organism evidence="1">
    <name type="scientific">Homo sapiens</name>
    <name type="common">Human</name>
    <dbReference type="NCBI Taxonomy" id="9606"/>
    <lineage>
        <taxon>Eukaryota</taxon>
        <taxon>Metazoa</taxon>
        <taxon>Chordata</taxon>
        <taxon>Craniata</taxon>
        <taxon>Vertebrata</taxon>
        <taxon>Euteleostomi</taxon>
        <taxon>Mammalia</taxon>
        <taxon>Eutheria</taxon>
        <taxon>Euarchontoglires</taxon>
        <taxon>Primates</taxon>
        <taxon>Haplorrhini</taxon>
        <taxon>Catarrhini</taxon>
        <taxon>Hominidae</taxon>
        <taxon>Homo</taxon>
    </lineage>
</organism>
<dbReference type="ChiTaRS" id="GRK3">
    <property type="organism name" value="human"/>
</dbReference>
<protein>
    <submittedName>
        <fullName evidence="1">Alternative protein ADRBK2</fullName>
    </submittedName>
</protein>
<dbReference type="AlphaFoldDB" id="L0R4T6"/>
<dbReference type="iPTMnet" id="L0R4T6"/>
<accession>L0R4T6</accession>
<dbReference type="EMBL" id="HF547962">
    <property type="protein sequence ID" value="CCO13673.1"/>
    <property type="molecule type" value="Genomic_DNA"/>
</dbReference>
<evidence type="ECO:0000313" key="1">
    <source>
        <dbReference type="EMBL" id="CCO13673.1"/>
    </source>
</evidence>
<sequence>MLLMPLILAHLMKRIPKGLSYLIATKNSTRTSLWSSLNAGSKK</sequence>
<gene>
    <name evidence="1" type="primary">ADRBK2</name>
</gene>